<dbReference type="GO" id="GO:0019464">
    <property type="term" value="P:glycine decarboxylation via glycine cleavage system"/>
    <property type="evidence" value="ECO:0007669"/>
    <property type="project" value="UniProtKB-UniRule"/>
</dbReference>
<dbReference type="InterPro" id="IPR015422">
    <property type="entry name" value="PyrdxlP-dep_Trfase_small"/>
</dbReference>
<accession>A0A8A7KPX1</accession>
<evidence type="ECO:0000256" key="1">
    <source>
        <dbReference type="ARBA" id="ARBA00003788"/>
    </source>
</evidence>
<keyword evidence="7" id="KW-1185">Reference proteome</keyword>
<dbReference type="NCBIfam" id="NF001696">
    <property type="entry name" value="PRK00451.1"/>
    <property type="match status" value="1"/>
</dbReference>
<dbReference type="PIRSF" id="PIRSF006815">
    <property type="entry name" value="GcvPA"/>
    <property type="match status" value="1"/>
</dbReference>
<dbReference type="GO" id="GO:0009116">
    <property type="term" value="P:nucleoside metabolic process"/>
    <property type="evidence" value="ECO:0007669"/>
    <property type="project" value="InterPro"/>
</dbReference>
<dbReference type="SUPFAM" id="SSF53383">
    <property type="entry name" value="PLP-dependent transferases"/>
    <property type="match status" value="1"/>
</dbReference>
<dbReference type="InterPro" id="IPR023010">
    <property type="entry name" value="GcvPA"/>
</dbReference>
<name>A0A8A7KPX1_9FIRM</name>
<protein>
    <recommendedName>
        <fullName evidence="4">Probable glycine dehydrogenase (decarboxylating) subunit 1</fullName>
        <ecNumber evidence="4">1.4.4.2</ecNumber>
    </recommendedName>
    <alternativeName>
        <fullName evidence="4">Glycine cleavage system P-protein subunit 1</fullName>
    </alternativeName>
    <alternativeName>
        <fullName evidence="4">Glycine decarboxylase subunit 1</fullName>
    </alternativeName>
    <alternativeName>
        <fullName evidence="4">Glycine dehydrogenase (aminomethyl-transferring) subunit 1</fullName>
    </alternativeName>
</protein>
<organism evidence="6 7">
    <name type="scientific">Iocasia fonsfrigidae</name>
    <dbReference type="NCBI Taxonomy" id="2682810"/>
    <lineage>
        <taxon>Bacteria</taxon>
        <taxon>Bacillati</taxon>
        <taxon>Bacillota</taxon>
        <taxon>Clostridia</taxon>
        <taxon>Halanaerobiales</taxon>
        <taxon>Halanaerobiaceae</taxon>
        <taxon>Iocasia</taxon>
    </lineage>
</organism>
<dbReference type="Gene3D" id="3.40.640.10">
    <property type="entry name" value="Type I PLP-dependent aspartate aminotransferase-like (Major domain)"/>
    <property type="match status" value="1"/>
</dbReference>
<feature type="domain" description="Glycine cleavage system P-protein N-terminal" evidence="5">
    <location>
        <begin position="2"/>
        <end position="442"/>
    </location>
</feature>
<dbReference type="GO" id="GO:0004375">
    <property type="term" value="F:glycine dehydrogenase (decarboxylating) activity"/>
    <property type="evidence" value="ECO:0007669"/>
    <property type="project" value="UniProtKB-EC"/>
</dbReference>
<dbReference type="PANTHER" id="PTHR42806:SF1">
    <property type="entry name" value="GLYCINE DEHYDROGENASE (DECARBOXYLATING)"/>
    <property type="match status" value="1"/>
</dbReference>
<comment type="catalytic activity">
    <reaction evidence="3 4">
        <text>N(6)-[(R)-lipoyl]-L-lysyl-[glycine-cleavage complex H protein] + glycine + H(+) = N(6)-[(R)-S(8)-aminomethyldihydrolipoyl]-L-lysyl-[glycine-cleavage complex H protein] + CO2</text>
        <dbReference type="Rhea" id="RHEA:24304"/>
        <dbReference type="Rhea" id="RHEA-COMP:10494"/>
        <dbReference type="Rhea" id="RHEA-COMP:10495"/>
        <dbReference type="ChEBI" id="CHEBI:15378"/>
        <dbReference type="ChEBI" id="CHEBI:16526"/>
        <dbReference type="ChEBI" id="CHEBI:57305"/>
        <dbReference type="ChEBI" id="CHEBI:83099"/>
        <dbReference type="ChEBI" id="CHEBI:83143"/>
        <dbReference type="EC" id="1.4.4.2"/>
    </reaction>
</comment>
<dbReference type="CDD" id="cd00613">
    <property type="entry name" value="GDC-P"/>
    <property type="match status" value="1"/>
</dbReference>
<dbReference type="Proteomes" id="UP000665020">
    <property type="component" value="Chromosome"/>
</dbReference>
<dbReference type="RefSeq" id="WP_230868175.1">
    <property type="nucleotide sequence ID" value="NZ_CP046640.1"/>
</dbReference>
<dbReference type="Gene3D" id="3.90.1150.10">
    <property type="entry name" value="Aspartate Aminotransferase, domain 1"/>
    <property type="match status" value="1"/>
</dbReference>
<evidence type="ECO:0000256" key="4">
    <source>
        <dbReference type="HAMAP-Rule" id="MF_00712"/>
    </source>
</evidence>
<evidence type="ECO:0000256" key="2">
    <source>
        <dbReference type="ARBA" id="ARBA00023002"/>
    </source>
</evidence>
<comment type="similarity">
    <text evidence="4">Belongs to the GcvP family. N-terminal subunit subfamily.</text>
</comment>
<dbReference type="InterPro" id="IPR015421">
    <property type="entry name" value="PyrdxlP-dep_Trfase_major"/>
</dbReference>
<gene>
    <name evidence="4" type="primary">gcvPA</name>
    <name evidence="6" type="ORF">GM661_18770</name>
</gene>
<comment type="function">
    <text evidence="1 4">The glycine cleavage system catalyzes the degradation of glycine. The P protein binds the alpha-amino group of glycine through its pyridoxal phosphate cofactor; CO(2) is released and the remaining methylamine moiety is then transferred to the lipoamide cofactor of the H protein.</text>
</comment>
<dbReference type="AlphaFoldDB" id="A0A8A7KPX1"/>
<dbReference type="KEGG" id="ifn:GM661_18770"/>
<proteinExistence type="inferred from homology"/>
<dbReference type="EC" id="1.4.4.2" evidence="4"/>
<reference evidence="6" key="1">
    <citation type="submission" date="2019-12" db="EMBL/GenBank/DDBJ databases">
        <authorList>
            <person name="zhang j."/>
            <person name="sun C.M."/>
        </authorList>
    </citation>
    <scope>NUCLEOTIDE SEQUENCE</scope>
    <source>
        <strain evidence="6">NS-1</strain>
    </source>
</reference>
<evidence type="ECO:0000259" key="5">
    <source>
        <dbReference type="Pfam" id="PF02347"/>
    </source>
</evidence>
<dbReference type="InterPro" id="IPR015424">
    <property type="entry name" value="PyrdxlP-dep_Trfase"/>
</dbReference>
<keyword evidence="2 4" id="KW-0560">Oxidoreductase</keyword>
<dbReference type="InterPro" id="IPR020581">
    <property type="entry name" value="GDC_P"/>
</dbReference>
<dbReference type="PANTHER" id="PTHR42806">
    <property type="entry name" value="GLYCINE CLEAVAGE SYSTEM P-PROTEIN"/>
    <property type="match status" value="1"/>
</dbReference>
<evidence type="ECO:0000313" key="6">
    <source>
        <dbReference type="EMBL" id="QTL99852.1"/>
    </source>
</evidence>
<dbReference type="HAMAP" id="MF_00712">
    <property type="entry name" value="GcvPA"/>
    <property type="match status" value="1"/>
</dbReference>
<evidence type="ECO:0000313" key="7">
    <source>
        <dbReference type="Proteomes" id="UP000665020"/>
    </source>
</evidence>
<sequence length="448" mass="49850">MDYIANTPQEKEEMLAAIGVQKIAELFSGIPRKVKLDCPLDIPAGISEMELAHDLKEIAQKNLSLGEVISFLGAGAYDHYIPAIVDHLILRSEFYTAYTPYQAELSQGTLQAVYEYQSMISDLTAMDLANASLLDGGSALGEAVLMASRISRKKKILISQSLHPAYREVARTYGRQQGLEFIQLQLNNTVTDLLELDKTIDQETAAVVIQYPNFFGSIEDMNRIENIISPYKNVLLLMVVNPLALGLLRPPGDFGADIVIGEGQVLGSPLNYGGPYLGFMAVKKRYLRQMPGRVVGATTDESGKRGFVLTMQTREQHIRREKATSNICTNEALNALSAAIYMSIMGRQGLREVAEQCCKKAHYLANRINKIPGFKVVNKSDYFHEFLLETDYSIDKVKKEMSKRGVIAGVDISRFDYKKEGLLVCVTEKRNRGELDKYLTVLEAISGE</sequence>
<dbReference type="Pfam" id="PF02347">
    <property type="entry name" value="GDC-P"/>
    <property type="match status" value="1"/>
</dbReference>
<comment type="subunit">
    <text evidence="4">The glycine cleavage system is composed of four proteins: P, T, L and H. In this organism, the P 'protein' is a heterodimer of two subunits.</text>
</comment>
<evidence type="ECO:0000256" key="3">
    <source>
        <dbReference type="ARBA" id="ARBA00049026"/>
    </source>
</evidence>
<dbReference type="EMBL" id="CP046640">
    <property type="protein sequence ID" value="QTL99852.1"/>
    <property type="molecule type" value="Genomic_DNA"/>
</dbReference>
<dbReference type="InterPro" id="IPR049315">
    <property type="entry name" value="GDC-P_N"/>
</dbReference>